<dbReference type="PROSITE" id="PS00166">
    <property type="entry name" value="ENOYL_COA_HYDRATASE"/>
    <property type="match status" value="1"/>
</dbReference>
<accession>A0A5C8NT39</accession>
<dbReference type="InterPro" id="IPR018376">
    <property type="entry name" value="Enoyl-CoA_hyd/isom_CS"/>
</dbReference>
<name>A0A5C8NT39_9BURK</name>
<proteinExistence type="inferred from homology"/>
<dbReference type="RefSeq" id="WP_147704839.1">
    <property type="nucleotide sequence ID" value="NZ_VDUY01000005.1"/>
</dbReference>
<dbReference type="SUPFAM" id="SSF52096">
    <property type="entry name" value="ClpP/crotonase"/>
    <property type="match status" value="1"/>
</dbReference>
<dbReference type="InterPro" id="IPR001753">
    <property type="entry name" value="Enoyl-CoA_hydra/iso"/>
</dbReference>
<dbReference type="GO" id="GO:0006635">
    <property type="term" value="P:fatty acid beta-oxidation"/>
    <property type="evidence" value="ECO:0007669"/>
    <property type="project" value="TreeGrafter"/>
</dbReference>
<dbReference type="GO" id="GO:0016853">
    <property type="term" value="F:isomerase activity"/>
    <property type="evidence" value="ECO:0007669"/>
    <property type="project" value="UniProtKB-KW"/>
</dbReference>
<dbReference type="EMBL" id="VDUY01000005">
    <property type="protein sequence ID" value="TXL64590.1"/>
    <property type="molecule type" value="Genomic_DNA"/>
</dbReference>
<comment type="caution">
    <text evidence="3">The sequence shown here is derived from an EMBL/GenBank/DDBJ whole genome shotgun (WGS) entry which is preliminary data.</text>
</comment>
<dbReference type="Gene3D" id="3.90.226.10">
    <property type="entry name" value="2-enoyl-CoA Hydratase, Chain A, domain 1"/>
    <property type="match status" value="1"/>
</dbReference>
<evidence type="ECO:0000313" key="4">
    <source>
        <dbReference type="Proteomes" id="UP000321548"/>
    </source>
</evidence>
<organism evidence="3 4">
    <name type="scientific">Zeimonas arvi</name>
    <dbReference type="NCBI Taxonomy" id="2498847"/>
    <lineage>
        <taxon>Bacteria</taxon>
        <taxon>Pseudomonadati</taxon>
        <taxon>Pseudomonadota</taxon>
        <taxon>Betaproteobacteria</taxon>
        <taxon>Burkholderiales</taxon>
        <taxon>Burkholderiaceae</taxon>
        <taxon>Zeimonas</taxon>
    </lineage>
</organism>
<comment type="similarity">
    <text evidence="1 2">Belongs to the enoyl-CoA hydratase/isomerase family.</text>
</comment>
<keyword evidence="4" id="KW-1185">Reference proteome</keyword>
<evidence type="ECO:0000313" key="3">
    <source>
        <dbReference type="EMBL" id="TXL64590.1"/>
    </source>
</evidence>
<dbReference type="AlphaFoldDB" id="A0A5C8NT39"/>
<dbReference type="CDD" id="cd06558">
    <property type="entry name" value="crotonase-like"/>
    <property type="match status" value="1"/>
</dbReference>
<dbReference type="Proteomes" id="UP000321548">
    <property type="component" value="Unassembled WGS sequence"/>
</dbReference>
<dbReference type="Pfam" id="PF00378">
    <property type="entry name" value="ECH_1"/>
    <property type="match status" value="1"/>
</dbReference>
<dbReference type="PANTHER" id="PTHR11941:SF54">
    <property type="entry name" value="ENOYL-COA HYDRATASE, MITOCHONDRIAL"/>
    <property type="match status" value="1"/>
</dbReference>
<reference evidence="3 4" key="1">
    <citation type="submission" date="2019-06" db="EMBL/GenBank/DDBJ databases">
        <title>Quisquiliibacterium sp. nov., isolated from a maize field.</title>
        <authorList>
            <person name="Lin S.-Y."/>
            <person name="Tsai C.-F."/>
            <person name="Young C.-C."/>
        </authorList>
    </citation>
    <scope>NUCLEOTIDE SEQUENCE [LARGE SCALE GENOMIC DNA]</scope>
    <source>
        <strain evidence="3 4">CC-CFT501</strain>
    </source>
</reference>
<dbReference type="InterPro" id="IPR029045">
    <property type="entry name" value="ClpP/crotonase-like_dom_sf"/>
</dbReference>
<dbReference type="PANTHER" id="PTHR11941">
    <property type="entry name" value="ENOYL-COA HYDRATASE-RELATED"/>
    <property type="match status" value="1"/>
</dbReference>
<dbReference type="OrthoDB" id="9774843at2"/>
<gene>
    <name evidence="3" type="ORF">FHP08_12610</name>
</gene>
<keyword evidence="3" id="KW-0413">Isomerase</keyword>
<protein>
    <submittedName>
        <fullName evidence="3">Enoyl-CoA hydratase/isomerase family protein</fullName>
    </submittedName>
</protein>
<evidence type="ECO:0000256" key="2">
    <source>
        <dbReference type="RuleBase" id="RU003707"/>
    </source>
</evidence>
<sequence>MSSNAAEPGSPAAPPDGVLARRDGSALVLAIDRPHAGNSIDLPTARALGQALDRHAGACDLRSIIVTGAGGRFFCTGGDVKRYRAFDDADGLNETFDAIRALLGRIERLELPVIAAIDGHALGGGVELALACDLRIAGPQASLGLPQARMGIVPGWDGVERLVRTVGRATAMRVLLGGERHDAQAARALGLVDIACDSGSALGAALDFCRALDDKSRASIVEIKRLVTACVDAPGEVRAMTREAFARLWFGADHREAQRAAAEKHSPRVARD</sequence>
<evidence type="ECO:0000256" key="1">
    <source>
        <dbReference type="ARBA" id="ARBA00005254"/>
    </source>
</evidence>